<gene>
    <name evidence="2" type="primary">Vigan.09G197600</name>
    <name evidence="2" type="ORF">VIGAN_09197600</name>
</gene>
<keyword evidence="1" id="KW-0472">Membrane</keyword>
<name>A0A0S3SZ98_PHAAN</name>
<proteinExistence type="predicted"/>
<keyword evidence="1" id="KW-1133">Transmembrane helix</keyword>
<evidence type="ECO:0000313" key="2">
    <source>
        <dbReference type="EMBL" id="BAT98330.1"/>
    </source>
</evidence>
<sequence length="104" mass="12025">IFRGVFLSFYYSFLYICLHSLFPLLLIYVFLEKSIFFSGMVVNLRLVLDRGFLVMCKAETGLCLLMDDKLLLFLVMTLFLVSVNILGINHLCRSFSILVCFLCC</sequence>
<organism evidence="2 3">
    <name type="scientific">Vigna angularis var. angularis</name>
    <dbReference type="NCBI Taxonomy" id="157739"/>
    <lineage>
        <taxon>Eukaryota</taxon>
        <taxon>Viridiplantae</taxon>
        <taxon>Streptophyta</taxon>
        <taxon>Embryophyta</taxon>
        <taxon>Tracheophyta</taxon>
        <taxon>Spermatophyta</taxon>
        <taxon>Magnoliopsida</taxon>
        <taxon>eudicotyledons</taxon>
        <taxon>Gunneridae</taxon>
        <taxon>Pentapetalae</taxon>
        <taxon>rosids</taxon>
        <taxon>fabids</taxon>
        <taxon>Fabales</taxon>
        <taxon>Fabaceae</taxon>
        <taxon>Papilionoideae</taxon>
        <taxon>50 kb inversion clade</taxon>
        <taxon>NPAAA clade</taxon>
        <taxon>indigoferoid/millettioid clade</taxon>
        <taxon>Phaseoleae</taxon>
        <taxon>Vigna</taxon>
    </lineage>
</organism>
<dbReference type="Proteomes" id="UP000291084">
    <property type="component" value="Chromosome 9"/>
</dbReference>
<feature type="transmembrane region" description="Helical" evidence="1">
    <location>
        <begin position="70"/>
        <end position="88"/>
    </location>
</feature>
<evidence type="ECO:0000256" key="1">
    <source>
        <dbReference type="SAM" id="Phobius"/>
    </source>
</evidence>
<keyword evidence="1" id="KW-0812">Transmembrane</keyword>
<evidence type="ECO:0000313" key="3">
    <source>
        <dbReference type="Proteomes" id="UP000291084"/>
    </source>
</evidence>
<feature type="transmembrane region" description="Helical" evidence="1">
    <location>
        <begin position="12"/>
        <end position="31"/>
    </location>
</feature>
<dbReference type="EMBL" id="AP015042">
    <property type="protein sequence ID" value="BAT98330.1"/>
    <property type="molecule type" value="Genomic_DNA"/>
</dbReference>
<keyword evidence="3" id="KW-1185">Reference proteome</keyword>
<feature type="non-terminal residue" evidence="2">
    <location>
        <position position="1"/>
    </location>
</feature>
<protein>
    <submittedName>
        <fullName evidence="2">Uncharacterized protein</fullName>
    </submittedName>
</protein>
<reference evidence="2 3" key="1">
    <citation type="journal article" date="2015" name="Sci. Rep.">
        <title>The power of single molecule real-time sequencing technology in the de novo assembly of a eukaryotic genome.</title>
        <authorList>
            <person name="Sakai H."/>
            <person name="Naito K."/>
            <person name="Ogiso-Tanaka E."/>
            <person name="Takahashi Y."/>
            <person name="Iseki K."/>
            <person name="Muto C."/>
            <person name="Satou K."/>
            <person name="Teruya K."/>
            <person name="Shiroma A."/>
            <person name="Shimoji M."/>
            <person name="Hirano T."/>
            <person name="Itoh T."/>
            <person name="Kaga A."/>
            <person name="Tomooka N."/>
        </authorList>
    </citation>
    <scope>NUCLEOTIDE SEQUENCE [LARGE SCALE GENOMIC DNA]</scope>
    <source>
        <strain evidence="3">cv. Shumari</strain>
    </source>
</reference>
<dbReference type="AlphaFoldDB" id="A0A0S3SZ98"/>
<accession>A0A0S3SZ98</accession>